<dbReference type="Proteomes" id="UP001301769">
    <property type="component" value="Unassembled WGS sequence"/>
</dbReference>
<feature type="transmembrane region" description="Helical" evidence="6">
    <location>
        <begin position="574"/>
        <end position="595"/>
    </location>
</feature>
<feature type="transmembrane region" description="Helical" evidence="6">
    <location>
        <begin position="479"/>
        <end position="503"/>
    </location>
</feature>
<evidence type="ECO:0000256" key="1">
    <source>
        <dbReference type="ARBA" id="ARBA00004141"/>
    </source>
</evidence>
<name>A0AAN6Y7K3_9PEZI</name>
<feature type="compositionally biased region" description="Basic and acidic residues" evidence="5">
    <location>
        <begin position="424"/>
        <end position="442"/>
    </location>
</feature>
<dbReference type="InterPro" id="IPR038665">
    <property type="entry name" value="Voltage-dep_anion_channel_sf"/>
</dbReference>
<evidence type="ECO:0000256" key="5">
    <source>
        <dbReference type="SAM" id="MobiDB-lite"/>
    </source>
</evidence>
<comment type="caution">
    <text evidence="7">The sequence shown here is derived from an EMBL/GenBank/DDBJ whole genome shotgun (WGS) entry which is preliminary data.</text>
</comment>
<dbReference type="GO" id="GO:0016020">
    <property type="term" value="C:membrane"/>
    <property type="evidence" value="ECO:0007669"/>
    <property type="project" value="UniProtKB-SubCell"/>
</dbReference>
<dbReference type="Gene3D" id="1.50.10.150">
    <property type="entry name" value="Voltage-dependent anion channel"/>
    <property type="match status" value="1"/>
</dbReference>
<dbReference type="EMBL" id="MU858162">
    <property type="protein sequence ID" value="KAK4210912.1"/>
    <property type="molecule type" value="Genomic_DNA"/>
</dbReference>
<evidence type="ECO:0000256" key="4">
    <source>
        <dbReference type="ARBA" id="ARBA00023136"/>
    </source>
</evidence>
<feature type="transmembrane region" description="Helical" evidence="6">
    <location>
        <begin position="107"/>
        <end position="131"/>
    </location>
</feature>
<dbReference type="PANTHER" id="PTHR31162:SF0">
    <property type="entry name" value="MALIC ACID TRANSPORT PROTEIN"/>
    <property type="match status" value="1"/>
</dbReference>
<feature type="transmembrane region" description="Helical" evidence="6">
    <location>
        <begin position="534"/>
        <end position="562"/>
    </location>
</feature>
<keyword evidence="8" id="KW-1185">Reference proteome</keyword>
<accession>A0AAN6Y7K3</accession>
<feature type="transmembrane region" description="Helical" evidence="6">
    <location>
        <begin position="601"/>
        <end position="629"/>
    </location>
</feature>
<keyword evidence="4 6" id="KW-0472">Membrane</keyword>
<evidence type="ECO:0000256" key="3">
    <source>
        <dbReference type="ARBA" id="ARBA00022989"/>
    </source>
</evidence>
<dbReference type="PANTHER" id="PTHR31162">
    <property type="entry name" value="MALIC ACID TRANSPORT PROTEIN-RELATED"/>
    <property type="match status" value="1"/>
</dbReference>
<dbReference type="AlphaFoldDB" id="A0AAN6Y7K3"/>
<protein>
    <submittedName>
        <fullName evidence="7">Uncharacterized protein</fullName>
    </submittedName>
</protein>
<feature type="transmembrane region" description="Helical" evidence="6">
    <location>
        <begin position="257"/>
        <end position="277"/>
    </location>
</feature>
<keyword evidence="2 6" id="KW-0812">Transmembrane</keyword>
<feature type="transmembrane region" description="Helical" evidence="6">
    <location>
        <begin position="338"/>
        <end position="358"/>
    </location>
</feature>
<feature type="region of interest" description="Disordered" evidence="5">
    <location>
        <begin position="420"/>
        <end position="442"/>
    </location>
</feature>
<evidence type="ECO:0000313" key="8">
    <source>
        <dbReference type="Proteomes" id="UP001301769"/>
    </source>
</evidence>
<comment type="subcellular location">
    <subcellularLocation>
        <location evidence="1">Membrane</location>
        <topology evidence="1">Multi-pass membrane protein</topology>
    </subcellularLocation>
</comment>
<dbReference type="InterPro" id="IPR030185">
    <property type="entry name" value="Mae1"/>
</dbReference>
<evidence type="ECO:0000256" key="2">
    <source>
        <dbReference type="ARBA" id="ARBA00022692"/>
    </source>
</evidence>
<keyword evidence="3 6" id="KW-1133">Transmembrane helix</keyword>
<reference evidence="7" key="2">
    <citation type="submission" date="2023-05" db="EMBL/GenBank/DDBJ databases">
        <authorList>
            <consortium name="Lawrence Berkeley National Laboratory"/>
            <person name="Steindorff A."/>
            <person name="Hensen N."/>
            <person name="Bonometti L."/>
            <person name="Westerberg I."/>
            <person name="Brannstrom I.O."/>
            <person name="Guillou S."/>
            <person name="Cros-Aarteil S."/>
            <person name="Calhoun S."/>
            <person name="Haridas S."/>
            <person name="Kuo A."/>
            <person name="Mondo S."/>
            <person name="Pangilinan J."/>
            <person name="Riley R."/>
            <person name="Labutti K."/>
            <person name="Andreopoulos B."/>
            <person name="Lipzen A."/>
            <person name="Chen C."/>
            <person name="Yanf M."/>
            <person name="Daum C."/>
            <person name="Ng V."/>
            <person name="Clum A."/>
            <person name="Ohm R."/>
            <person name="Martin F."/>
            <person name="Silar P."/>
            <person name="Natvig D."/>
            <person name="Lalanne C."/>
            <person name="Gautier V."/>
            <person name="Ament-Velasquez S.L."/>
            <person name="Kruys A."/>
            <person name="Hutchinson M.I."/>
            <person name="Powell A.J."/>
            <person name="Barry K."/>
            <person name="Miller A.N."/>
            <person name="Grigoriev I.V."/>
            <person name="Debuchy R."/>
            <person name="Gladieux P."/>
            <person name="Thoren M.H."/>
            <person name="Johannesson H."/>
        </authorList>
    </citation>
    <scope>NUCLEOTIDE SEQUENCE</scope>
    <source>
        <strain evidence="7">PSN293</strain>
    </source>
</reference>
<dbReference type="Pfam" id="PF03595">
    <property type="entry name" value="SLAC1"/>
    <property type="match status" value="2"/>
</dbReference>
<feature type="transmembrane region" description="Helical" evidence="6">
    <location>
        <begin position="378"/>
        <end position="406"/>
    </location>
</feature>
<dbReference type="GO" id="GO:0015140">
    <property type="term" value="F:malate transmembrane transporter activity"/>
    <property type="evidence" value="ECO:0007669"/>
    <property type="project" value="InterPro"/>
</dbReference>
<evidence type="ECO:0000256" key="6">
    <source>
        <dbReference type="SAM" id="Phobius"/>
    </source>
</evidence>
<feature type="transmembrane region" description="Helical" evidence="6">
    <location>
        <begin position="182"/>
        <end position="204"/>
    </location>
</feature>
<dbReference type="InterPro" id="IPR004695">
    <property type="entry name" value="SLAC1/Mae1/Ssu1/TehA"/>
</dbReference>
<gene>
    <name evidence="7" type="ORF">QBC37DRAFT_390105</name>
</gene>
<feature type="transmembrane region" description="Helical" evidence="6">
    <location>
        <begin position="297"/>
        <end position="317"/>
    </location>
</feature>
<sequence>MLSLSKRYAVYVPTSPRPSSKIFEFFGISPSASPTSSLRQLLTRQGTGGQGTPYDGGGLHADRQVIMDHIAGGQGWSRTEAYKVHKEPIGVRCRPCFANFVQHFGAIWFLIPINAGLIGLLLRQILIHVLIPSDLVHAVNNGPFSPPTPLGGHGIQIKTSSSILRTTQPFRGQVTLQTISTVFFFIDLVLFVLCSIFFILRLICFRQTAWREVLGLHRNRTAFPHAVGDGEQDLKEHPSHADEVIFQKNRTNPMGDLTLLPLAWLTLVTFAVCIAPEMDGAEPMSWNLIYGAYISRWIGAGWTVLTIVLIFGTVILYHPDTSASSVETFQYWKWRLSSNLLFTPIALSTLSVVGALLVSDILIPSPSDNPRLALPESAILAVLVLSFCNVGASLFLTAILFPAMLFTHLFSKSIPSSQFTSHHHHDEAPEQEHKQHQIDPRDFGLPRTGTPVIIAPPESQEQGRTRLAKRHKPSSKRKGMFITTVIFHLLTSLSLSSAAIQLLGSSLSPVPGGSQPDAATGAGAFLTNTNPSILSIPCLLLALLLLGICALWFLLGLVIFCYSAVKKQLRWDMALGHGIVLAFTSMGLASVVFAAELDSGFFRVVACVFLGLVVVGFVVNLAFTACWVVSGAYKRV</sequence>
<evidence type="ECO:0000313" key="7">
    <source>
        <dbReference type="EMBL" id="KAK4210912.1"/>
    </source>
</evidence>
<proteinExistence type="predicted"/>
<organism evidence="7 8">
    <name type="scientific">Rhypophila decipiens</name>
    <dbReference type="NCBI Taxonomy" id="261697"/>
    <lineage>
        <taxon>Eukaryota</taxon>
        <taxon>Fungi</taxon>
        <taxon>Dikarya</taxon>
        <taxon>Ascomycota</taxon>
        <taxon>Pezizomycotina</taxon>
        <taxon>Sordariomycetes</taxon>
        <taxon>Sordariomycetidae</taxon>
        <taxon>Sordariales</taxon>
        <taxon>Naviculisporaceae</taxon>
        <taxon>Rhypophila</taxon>
    </lineage>
</organism>
<reference evidence="7" key="1">
    <citation type="journal article" date="2023" name="Mol. Phylogenet. Evol.">
        <title>Genome-scale phylogeny and comparative genomics of the fungal order Sordariales.</title>
        <authorList>
            <person name="Hensen N."/>
            <person name="Bonometti L."/>
            <person name="Westerberg I."/>
            <person name="Brannstrom I.O."/>
            <person name="Guillou S."/>
            <person name="Cros-Aarteil S."/>
            <person name="Calhoun S."/>
            <person name="Haridas S."/>
            <person name="Kuo A."/>
            <person name="Mondo S."/>
            <person name="Pangilinan J."/>
            <person name="Riley R."/>
            <person name="LaButti K."/>
            <person name="Andreopoulos B."/>
            <person name="Lipzen A."/>
            <person name="Chen C."/>
            <person name="Yan M."/>
            <person name="Daum C."/>
            <person name="Ng V."/>
            <person name="Clum A."/>
            <person name="Steindorff A."/>
            <person name="Ohm R.A."/>
            <person name="Martin F."/>
            <person name="Silar P."/>
            <person name="Natvig D.O."/>
            <person name="Lalanne C."/>
            <person name="Gautier V."/>
            <person name="Ament-Velasquez S.L."/>
            <person name="Kruys A."/>
            <person name="Hutchinson M.I."/>
            <person name="Powell A.J."/>
            <person name="Barry K."/>
            <person name="Miller A.N."/>
            <person name="Grigoriev I.V."/>
            <person name="Debuchy R."/>
            <person name="Gladieux P."/>
            <person name="Hiltunen Thoren M."/>
            <person name="Johannesson H."/>
        </authorList>
    </citation>
    <scope>NUCLEOTIDE SEQUENCE</scope>
    <source>
        <strain evidence="7">PSN293</strain>
    </source>
</reference>